<evidence type="ECO:0000313" key="1">
    <source>
        <dbReference type="EMBL" id="CAD6996746.1"/>
    </source>
</evidence>
<name>A0A811UFF0_CERCA</name>
<dbReference type="InterPro" id="IPR010512">
    <property type="entry name" value="DUF1091"/>
</dbReference>
<dbReference type="PANTHER" id="PTHR20898">
    <property type="entry name" value="DAEDALUS ON 3-RELATED-RELATED"/>
    <property type="match status" value="1"/>
</dbReference>
<dbReference type="Pfam" id="PF06477">
    <property type="entry name" value="DUF1091"/>
    <property type="match status" value="1"/>
</dbReference>
<comment type="caution">
    <text evidence="1">The sequence shown here is derived from an EMBL/GenBank/DDBJ whole genome shotgun (WGS) entry which is preliminary data.</text>
</comment>
<dbReference type="PANTHER" id="PTHR20898:SF0">
    <property type="entry name" value="DAEDALUS ON 3-RELATED"/>
    <property type="match status" value="1"/>
</dbReference>
<gene>
    <name evidence="1" type="ORF">CCAP1982_LOCUS5425</name>
</gene>
<protein>
    <submittedName>
        <fullName evidence="1">(Mediterranean fruit fly) hypothetical protein</fullName>
    </submittedName>
</protein>
<dbReference type="EMBL" id="CAJHJT010000012">
    <property type="protein sequence ID" value="CAD6996746.1"/>
    <property type="molecule type" value="Genomic_DNA"/>
</dbReference>
<dbReference type="Proteomes" id="UP000606786">
    <property type="component" value="Unassembled WGS sequence"/>
</dbReference>
<sequence>MYRINGTQQFSMTTTCGQSTRSFVNNFPRRRIFISNNNLDYTKCEEVQENKQQIFKSSFPSQCDLAVVKFTYIRCKSLDPNLVRLSFMKKSTDYSLYFGERTYDACKFLANRKLYRIADYLFGIIEEYSNMNHSCPYQVTL</sequence>
<accession>A0A811UFF0</accession>
<organism evidence="1 2">
    <name type="scientific">Ceratitis capitata</name>
    <name type="common">Mediterranean fruit fly</name>
    <name type="synonym">Tephritis capitata</name>
    <dbReference type="NCBI Taxonomy" id="7213"/>
    <lineage>
        <taxon>Eukaryota</taxon>
        <taxon>Metazoa</taxon>
        <taxon>Ecdysozoa</taxon>
        <taxon>Arthropoda</taxon>
        <taxon>Hexapoda</taxon>
        <taxon>Insecta</taxon>
        <taxon>Pterygota</taxon>
        <taxon>Neoptera</taxon>
        <taxon>Endopterygota</taxon>
        <taxon>Diptera</taxon>
        <taxon>Brachycera</taxon>
        <taxon>Muscomorpha</taxon>
        <taxon>Tephritoidea</taxon>
        <taxon>Tephritidae</taxon>
        <taxon>Ceratitis</taxon>
        <taxon>Ceratitis</taxon>
    </lineage>
</organism>
<dbReference type="AlphaFoldDB" id="A0A811UFF0"/>
<proteinExistence type="predicted"/>
<dbReference type="OrthoDB" id="8035050at2759"/>
<keyword evidence="2" id="KW-1185">Reference proteome</keyword>
<reference evidence="1" key="1">
    <citation type="submission" date="2020-11" db="EMBL/GenBank/DDBJ databases">
        <authorList>
            <person name="Whitehead M."/>
        </authorList>
    </citation>
    <scope>NUCLEOTIDE SEQUENCE</scope>
    <source>
        <strain evidence="1">EGII</strain>
    </source>
</reference>
<evidence type="ECO:0000313" key="2">
    <source>
        <dbReference type="Proteomes" id="UP000606786"/>
    </source>
</evidence>